<reference evidence="1" key="1">
    <citation type="submission" date="2025-05" db="UniProtKB">
        <authorList>
            <consortium name="RefSeq"/>
        </authorList>
    </citation>
    <scope>NUCLEOTIDE SEQUENCE [LARGE SCALE GENOMIC DNA]</scope>
</reference>
<dbReference type="RefSeq" id="XP_048330126.1">
    <property type="nucleotide sequence ID" value="XM_048474169.2"/>
</dbReference>
<dbReference type="InterPro" id="IPR036163">
    <property type="entry name" value="HMA_dom_sf"/>
</dbReference>
<dbReference type="Gene3D" id="3.30.70.100">
    <property type="match status" value="1"/>
</dbReference>
<dbReference type="GeneID" id="107418838"/>
<dbReference type="SUPFAM" id="SSF55008">
    <property type="entry name" value="HMA, heavy metal-associated domain"/>
    <property type="match status" value="1"/>
</dbReference>
<evidence type="ECO:0000313" key="2">
    <source>
        <dbReference type="RefSeq" id="XP_048330126.1"/>
    </source>
</evidence>
<proteinExistence type="predicted"/>
<dbReference type="Proteomes" id="UP001652623">
    <property type="component" value="Chromosome 2"/>
</dbReference>
<gene>
    <name evidence="2" type="primary">LOC107418838</name>
</gene>
<organism evidence="1 2">
    <name type="scientific">Ziziphus jujuba</name>
    <name type="common">Chinese jujube</name>
    <name type="synonym">Ziziphus sativa</name>
    <dbReference type="NCBI Taxonomy" id="326968"/>
    <lineage>
        <taxon>Eukaryota</taxon>
        <taxon>Viridiplantae</taxon>
        <taxon>Streptophyta</taxon>
        <taxon>Embryophyta</taxon>
        <taxon>Tracheophyta</taxon>
        <taxon>Spermatophyta</taxon>
        <taxon>Magnoliopsida</taxon>
        <taxon>eudicotyledons</taxon>
        <taxon>Gunneridae</taxon>
        <taxon>Pentapetalae</taxon>
        <taxon>rosids</taxon>
        <taxon>fabids</taxon>
        <taxon>Rosales</taxon>
        <taxon>Rhamnaceae</taxon>
        <taxon>Paliureae</taxon>
        <taxon>Ziziphus</taxon>
    </lineage>
</organism>
<sequence>MSLSHQFMKEKFFLMVMRINIDCNGCYRKVRGALLGMQELETHSIEKKLSMVRVYGRFIPQDVAIKIRKRTNRRVEILEIHELMSNNEEELHHDHQQKPSNNNVTSWDLISTAQHNQIETYCQETESKCRCHGGYICG</sequence>
<dbReference type="PANTHER" id="PTHR47294:SF3">
    <property type="entry name" value="OS08G0431150 PROTEIN"/>
    <property type="match status" value="1"/>
</dbReference>
<protein>
    <submittedName>
        <fullName evidence="2">Heavy metal-associated isoprenylated plant protein 26 isoform X1</fullName>
    </submittedName>
</protein>
<accession>A0ABM3IK75</accession>
<reference evidence="2" key="2">
    <citation type="submission" date="2025-08" db="UniProtKB">
        <authorList>
            <consortium name="RefSeq"/>
        </authorList>
    </citation>
    <scope>IDENTIFICATION</scope>
    <source>
        <tissue evidence="2">Seedling</tissue>
    </source>
</reference>
<evidence type="ECO:0000313" key="1">
    <source>
        <dbReference type="Proteomes" id="UP001652623"/>
    </source>
</evidence>
<dbReference type="PANTHER" id="PTHR47294">
    <property type="entry name" value="OS08G0431150 PROTEIN"/>
    <property type="match status" value="1"/>
</dbReference>
<keyword evidence="1" id="KW-1185">Reference proteome</keyword>
<name>A0ABM3IK75_ZIZJJ</name>